<gene>
    <name evidence="8" type="primary">purC</name>
    <name evidence="10" type="ORF">SAMN05421880_13610</name>
</gene>
<dbReference type="CDD" id="cd01414">
    <property type="entry name" value="SAICAR_synt_Sc"/>
    <property type="match status" value="1"/>
</dbReference>
<dbReference type="RefSeq" id="WP_090671951.1">
    <property type="nucleotide sequence ID" value="NZ_FOUF01000036.1"/>
</dbReference>
<dbReference type="EMBL" id="FOUF01000036">
    <property type="protein sequence ID" value="SFM81718.1"/>
    <property type="molecule type" value="Genomic_DNA"/>
</dbReference>
<evidence type="ECO:0000256" key="6">
    <source>
        <dbReference type="ARBA" id="ARBA00022840"/>
    </source>
</evidence>
<evidence type="ECO:0000313" key="10">
    <source>
        <dbReference type="EMBL" id="SFM81718.1"/>
    </source>
</evidence>
<keyword evidence="4 8" id="KW-0547">Nucleotide-binding</keyword>
<dbReference type="Gene3D" id="3.30.200.20">
    <property type="entry name" value="Phosphorylase Kinase, domain 1"/>
    <property type="match status" value="1"/>
</dbReference>
<dbReference type="UniPathway" id="UPA00074">
    <property type="reaction ID" value="UER00131"/>
</dbReference>
<accession>A0A1I4TY35</accession>
<sequence length="296" mass="33028">MNDSIPLFETNLTSLPLLHRGKVRDIYAVDEHHLLVIQTDRLSAFDVILPTPVPGKGKVLTRLSHFWFEKLSHILPNHLTGIAPESIVTPEEREQVIDRAFVVKRLRPLPIEAIVRGYIVGSGWKDYQRTGAVSGIALPPGLQEADKLPMGAVFTPSTKAMAGAHDENITFEECERLLGGALAQAVRSNSIALYSEAADYAATRGVIIADTKFEFGQDTAGQLYLIDEVLTPDSSRFWPADQYRPGKNPPSYDKQFVRDWLEQLNWNKQPPAPAIPDEILAQTVARYQEALDRLLH</sequence>
<dbReference type="InterPro" id="IPR028923">
    <property type="entry name" value="SAICAR_synt/ADE2_N"/>
</dbReference>
<name>A0A1I4TY35_9PROT</name>
<dbReference type="Gene3D" id="3.30.470.20">
    <property type="entry name" value="ATP-grasp fold, B domain"/>
    <property type="match status" value="1"/>
</dbReference>
<evidence type="ECO:0000313" key="11">
    <source>
        <dbReference type="Proteomes" id="UP000199561"/>
    </source>
</evidence>
<evidence type="ECO:0000259" key="9">
    <source>
        <dbReference type="Pfam" id="PF01259"/>
    </source>
</evidence>
<evidence type="ECO:0000256" key="5">
    <source>
        <dbReference type="ARBA" id="ARBA00022755"/>
    </source>
</evidence>
<dbReference type="PANTHER" id="PTHR43700:SF1">
    <property type="entry name" value="PHOSPHORIBOSYLAMINOIMIDAZOLE-SUCCINOCARBOXAMIDE SYNTHASE"/>
    <property type="match status" value="1"/>
</dbReference>
<dbReference type="InterPro" id="IPR001636">
    <property type="entry name" value="SAICAR_synth"/>
</dbReference>
<dbReference type="SUPFAM" id="SSF56104">
    <property type="entry name" value="SAICAR synthase-like"/>
    <property type="match status" value="1"/>
</dbReference>
<dbReference type="GO" id="GO:0004639">
    <property type="term" value="F:phosphoribosylaminoimidazolesuccinocarboxamide synthase activity"/>
    <property type="evidence" value="ECO:0007669"/>
    <property type="project" value="UniProtKB-UniRule"/>
</dbReference>
<dbReference type="PROSITE" id="PS01058">
    <property type="entry name" value="SAICAR_SYNTHETASE_2"/>
    <property type="match status" value="1"/>
</dbReference>
<dbReference type="Proteomes" id="UP000199561">
    <property type="component" value="Unassembled WGS sequence"/>
</dbReference>
<keyword evidence="6 8" id="KW-0067">ATP-binding</keyword>
<dbReference type="EC" id="6.3.2.6" evidence="8"/>
<reference evidence="10 11" key="1">
    <citation type="submission" date="2016-10" db="EMBL/GenBank/DDBJ databases">
        <authorList>
            <person name="de Groot N.N."/>
        </authorList>
    </citation>
    <scope>NUCLEOTIDE SEQUENCE [LARGE SCALE GENOMIC DNA]</scope>
    <source>
        <strain evidence="10 11">Nm146</strain>
    </source>
</reference>
<proteinExistence type="inferred from homology"/>
<dbReference type="InterPro" id="IPR018236">
    <property type="entry name" value="SAICAR_synthetase_CS"/>
</dbReference>
<evidence type="ECO:0000256" key="7">
    <source>
        <dbReference type="ARBA" id="ARBA00048475"/>
    </source>
</evidence>
<dbReference type="NCBIfam" id="TIGR00081">
    <property type="entry name" value="purC"/>
    <property type="match status" value="1"/>
</dbReference>
<evidence type="ECO:0000256" key="2">
    <source>
        <dbReference type="ARBA" id="ARBA00010190"/>
    </source>
</evidence>
<protein>
    <recommendedName>
        <fullName evidence="8">Phosphoribosylaminoimidazole-succinocarboxamide synthase</fullName>
        <ecNumber evidence="8">6.3.2.6</ecNumber>
    </recommendedName>
    <alternativeName>
        <fullName evidence="8">SAICAR synthetase</fullName>
    </alternativeName>
</protein>
<dbReference type="FunFam" id="3.30.470.20:FF:000015">
    <property type="entry name" value="Phosphoribosylaminoimidazole-succinocarboxamide synthase"/>
    <property type="match status" value="1"/>
</dbReference>
<comment type="similarity">
    <text evidence="2 8">Belongs to the SAICAR synthetase family.</text>
</comment>
<feature type="domain" description="SAICAR synthetase/ADE2 N-terminal" evidence="9">
    <location>
        <begin position="18"/>
        <end position="271"/>
    </location>
</feature>
<dbReference type="AlphaFoldDB" id="A0A1I4TY35"/>
<keyword evidence="11" id="KW-1185">Reference proteome</keyword>
<evidence type="ECO:0000256" key="4">
    <source>
        <dbReference type="ARBA" id="ARBA00022741"/>
    </source>
</evidence>
<comment type="pathway">
    <text evidence="1 8">Purine metabolism; IMP biosynthesis via de novo pathway; 5-amino-1-(5-phospho-D-ribosyl)imidazole-4-carboxamide from 5-amino-1-(5-phospho-D-ribosyl)imidazole-4-carboxylate: step 1/2.</text>
</comment>
<comment type="catalytic activity">
    <reaction evidence="7 8">
        <text>5-amino-1-(5-phospho-D-ribosyl)imidazole-4-carboxylate + L-aspartate + ATP = (2S)-2-[5-amino-1-(5-phospho-beta-D-ribosyl)imidazole-4-carboxamido]succinate + ADP + phosphate + 2 H(+)</text>
        <dbReference type="Rhea" id="RHEA:22628"/>
        <dbReference type="ChEBI" id="CHEBI:15378"/>
        <dbReference type="ChEBI" id="CHEBI:29991"/>
        <dbReference type="ChEBI" id="CHEBI:30616"/>
        <dbReference type="ChEBI" id="CHEBI:43474"/>
        <dbReference type="ChEBI" id="CHEBI:58443"/>
        <dbReference type="ChEBI" id="CHEBI:77657"/>
        <dbReference type="ChEBI" id="CHEBI:456216"/>
        <dbReference type="EC" id="6.3.2.6"/>
    </reaction>
</comment>
<dbReference type="GO" id="GO:0005737">
    <property type="term" value="C:cytoplasm"/>
    <property type="evidence" value="ECO:0007669"/>
    <property type="project" value="TreeGrafter"/>
</dbReference>
<evidence type="ECO:0000256" key="3">
    <source>
        <dbReference type="ARBA" id="ARBA00022598"/>
    </source>
</evidence>
<evidence type="ECO:0000256" key="1">
    <source>
        <dbReference type="ARBA" id="ARBA00004672"/>
    </source>
</evidence>
<dbReference type="STRING" id="52442.SAMN05421880_13610"/>
<dbReference type="GO" id="GO:0006189">
    <property type="term" value="P:'de novo' IMP biosynthetic process"/>
    <property type="evidence" value="ECO:0007669"/>
    <property type="project" value="UniProtKB-UniRule"/>
</dbReference>
<dbReference type="GO" id="GO:0005524">
    <property type="term" value="F:ATP binding"/>
    <property type="evidence" value="ECO:0007669"/>
    <property type="project" value="UniProtKB-KW"/>
</dbReference>
<keyword evidence="5 8" id="KW-0658">Purine biosynthesis</keyword>
<organism evidence="10 11">
    <name type="scientific">Nitrosomonas nitrosa</name>
    <dbReference type="NCBI Taxonomy" id="52442"/>
    <lineage>
        <taxon>Bacteria</taxon>
        <taxon>Pseudomonadati</taxon>
        <taxon>Pseudomonadota</taxon>
        <taxon>Betaproteobacteria</taxon>
        <taxon>Nitrosomonadales</taxon>
        <taxon>Nitrosomonadaceae</taxon>
        <taxon>Nitrosomonas</taxon>
    </lineage>
</organism>
<evidence type="ECO:0000256" key="8">
    <source>
        <dbReference type="HAMAP-Rule" id="MF_00137"/>
    </source>
</evidence>
<dbReference type="HAMAP" id="MF_00137">
    <property type="entry name" value="SAICAR_synth"/>
    <property type="match status" value="1"/>
</dbReference>
<keyword evidence="3 8" id="KW-0436">Ligase</keyword>
<dbReference type="Pfam" id="PF01259">
    <property type="entry name" value="SAICAR_synt"/>
    <property type="match status" value="1"/>
</dbReference>
<dbReference type="NCBIfam" id="NF010568">
    <property type="entry name" value="PRK13961.1"/>
    <property type="match status" value="1"/>
</dbReference>
<dbReference type="PANTHER" id="PTHR43700">
    <property type="entry name" value="PHOSPHORIBOSYLAMINOIMIDAZOLE-SUCCINOCARBOXAMIDE SYNTHASE"/>
    <property type="match status" value="1"/>
</dbReference>